<dbReference type="Pfam" id="PF01814">
    <property type="entry name" value="Hemerythrin"/>
    <property type="match status" value="1"/>
</dbReference>
<dbReference type="Proteomes" id="UP000199602">
    <property type="component" value="Unassembled WGS sequence"/>
</dbReference>
<reference evidence="12 13" key="1">
    <citation type="submission" date="2016-10" db="EMBL/GenBank/DDBJ databases">
        <authorList>
            <person name="de Groot N.N."/>
        </authorList>
    </citation>
    <scope>NUCLEOTIDE SEQUENCE [LARGE SCALE GENOMIC DNA]</scope>
    <source>
        <strain evidence="12 13">DSM 15269</strain>
    </source>
</reference>
<dbReference type="InterPro" id="IPR012312">
    <property type="entry name" value="Hemerythrin-like"/>
</dbReference>
<evidence type="ECO:0000313" key="12">
    <source>
        <dbReference type="EMBL" id="SDN49240.1"/>
    </source>
</evidence>
<keyword evidence="8" id="KW-0175">Coiled coil</keyword>
<keyword evidence="13" id="KW-1185">Reference proteome</keyword>
<comment type="similarity">
    <text evidence="2">Belongs to the hemerythrin family.</text>
</comment>
<dbReference type="EMBL" id="FNIN01000002">
    <property type="protein sequence ID" value="SDN49240.1"/>
    <property type="molecule type" value="Genomic_DNA"/>
</dbReference>
<dbReference type="InterPro" id="IPR025991">
    <property type="entry name" value="Chemoreceptor_zinc-bind_dom"/>
</dbReference>
<dbReference type="PROSITE" id="PS50111">
    <property type="entry name" value="CHEMOTAXIS_TRANSDUC_2"/>
    <property type="match status" value="1"/>
</dbReference>
<keyword evidence="6 7" id="KW-0807">Transducer</keyword>
<dbReference type="InterPro" id="IPR016131">
    <property type="entry name" value="Haemerythrin_Fe_BS"/>
</dbReference>
<name>A0A1H0BUH6_9BACT</name>
<feature type="transmembrane region" description="Helical" evidence="9">
    <location>
        <begin position="31"/>
        <end position="51"/>
    </location>
</feature>
<evidence type="ECO:0000256" key="2">
    <source>
        <dbReference type="ARBA" id="ARBA00010587"/>
    </source>
</evidence>
<evidence type="ECO:0000256" key="1">
    <source>
        <dbReference type="ARBA" id="ARBA00004429"/>
    </source>
</evidence>
<dbReference type="Pfam" id="PF13682">
    <property type="entry name" value="CZB"/>
    <property type="match status" value="1"/>
</dbReference>
<dbReference type="PROSITE" id="PS50192">
    <property type="entry name" value="T_SNARE"/>
    <property type="match status" value="1"/>
</dbReference>
<dbReference type="SMART" id="SM00283">
    <property type="entry name" value="MA"/>
    <property type="match status" value="1"/>
</dbReference>
<dbReference type="GO" id="GO:0005886">
    <property type="term" value="C:plasma membrane"/>
    <property type="evidence" value="ECO:0007669"/>
    <property type="project" value="UniProtKB-SubCell"/>
</dbReference>
<dbReference type="STRING" id="206665.SAMN04488516_102294"/>
<keyword evidence="9" id="KW-0812">Transmembrane</keyword>
<dbReference type="GO" id="GO:0007165">
    <property type="term" value="P:signal transduction"/>
    <property type="evidence" value="ECO:0007669"/>
    <property type="project" value="UniProtKB-KW"/>
</dbReference>
<evidence type="ECO:0000256" key="3">
    <source>
        <dbReference type="ARBA" id="ARBA00022519"/>
    </source>
</evidence>
<sequence length="662" mass="74456">MNLRNLLLGLLTLCLISVGLCVAQIFFSQLWWLYLLLILLVVLTGGIYVVITKISNISSSEPNIIEKTSHSNLNNELITNLQAASRGKFHDVIKPQGPPALQELQKAFNAMVSFISGLVRSMDNQNKILTEVKDFIKDFNEKINEQVSNTEHISQEVADAADQSTEDAKTIYYSIQDMSTATTEIAESVAKTAQKTDETQKQAISATETISKLAESSKSIGEVIEVIKNIASQTNLLALNATIEAARAGEAGKGFAVVANEVKDLAKQTGEATEEITKMIEEIQNDIKNAVHSVNAITESIKEVNDLANTIASATEEQTVTMNDITSNVKRTTEAAEKVKERSAVLLESTQKFVEILPKMSLIYESIDRVNKASTIIISRTSINPHLEAELDKYISESSKLHNILYKHLAWINAVMSGIVQNTPPEVETDSSKCALGKFLQTYQTKNPEIKKLLEELKPMHDKLHASATKIHEAIVNKEPTVVILNLFKSEISPTINRFLELLTKWVDIEDKTEEKKQLTALGKELKEDEFMKWGAKFELGIPSIDKQHKNLVNMLNKLFHAMQKGDNSAIGNILNELAEYTVYHFQTEEKYFDQYNYPETEEHKKIHAHLVEKVLEFKQKFESGEELLSHELMNFLKDWLTNHICFTDKKYAPFLKEKGVQ</sequence>
<feature type="coiled-coil region" evidence="8">
    <location>
        <begin position="297"/>
        <end position="342"/>
    </location>
</feature>
<evidence type="ECO:0000256" key="9">
    <source>
        <dbReference type="SAM" id="Phobius"/>
    </source>
</evidence>
<dbReference type="NCBIfam" id="TIGR02481">
    <property type="entry name" value="hemeryth_dom"/>
    <property type="match status" value="1"/>
</dbReference>
<dbReference type="PROSITE" id="PS00550">
    <property type="entry name" value="HEMERYTHRINS"/>
    <property type="match status" value="1"/>
</dbReference>
<keyword evidence="3" id="KW-1003">Cell membrane</keyword>
<dbReference type="Gene3D" id="1.20.120.30">
    <property type="entry name" value="Aspartate receptor, ligand-binding domain"/>
    <property type="match status" value="1"/>
</dbReference>
<dbReference type="InterPro" id="IPR035938">
    <property type="entry name" value="Hemerythrin-like_sf"/>
</dbReference>
<dbReference type="NCBIfam" id="NF033749">
    <property type="entry name" value="bact_hemeryth"/>
    <property type="match status" value="1"/>
</dbReference>
<evidence type="ECO:0000256" key="8">
    <source>
        <dbReference type="SAM" id="Coils"/>
    </source>
</evidence>
<keyword evidence="9" id="KW-0472">Membrane</keyword>
<evidence type="ECO:0000259" key="11">
    <source>
        <dbReference type="PROSITE" id="PS50192"/>
    </source>
</evidence>
<feature type="domain" description="Methyl-accepting transducer" evidence="10">
    <location>
        <begin position="121"/>
        <end position="357"/>
    </location>
</feature>
<proteinExistence type="inferred from homology"/>
<dbReference type="InterPro" id="IPR012827">
    <property type="entry name" value="Hemerythrin_metal-bd"/>
</dbReference>
<evidence type="ECO:0000256" key="5">
    <source>
        <dbReference type="ARBA" id="ARBA00023004"/>
    </source>
</evidence>
<evidence type="ECO:0000259" key="10">
    <source>
        <dbReference type="PROSITE" id="PS50111"/>
    </source>
</evidence>
<dbReference type="PANTHER" id="PTHR32089">
    <property type="entry name" value="METHYL-ACCEPTING CHEMOTAXIS PROTEIN MCPB"/>
    <property type="match status" value="1"/>
</dbReference>
<gene>
    <name evidence="12" type="ORF">SAMN04488516_102294</name>
</gene>
<dbReference type="PANTHER" id="PTHR32089:SF112">
    <property type="entry name" value="LYSOZYME-LIKE PROTEIN-RELATED"/>
    <property type="match status" value="1"/>
</dbReference>
<dbReference type="NCBIfam" id="NF002007">
    <property type="entry name" value="PRK00808.1"/>
    <property type="match status" value="1"/>
</dbReference>
<dbReference type="InterPro" id="IPR004089">
    <property type="entry name" value="MCPsignal_dom"/>
</dbReference>
<dbReference type="GO" id="GO:0046872">
    <property type="term" value="F:metal ion binding"/>
    <property type="evidence" value="ECO:0007669"/>
    <property type="project" value="UniProtKB-KW"/>
</dbReference>
<feature type="domain" description="T-SNARE coiled-coil homology" evidence="11">
    <location>
        <begin position="284"/>
        <end position="346"/>
    </location>
</feature>
<evidence type="ECO:0000256" key="6">
    <source>
        <dbReference type="ARBA" id="ARBA00023224"/>
    </source>
</evidence>
<dbReference type="Gene3D" id="1.20.120.50">
    <property type="entry name" value="Hemerythrin-like"/>
    <property type="match status" value="1"/>
</dbReference>
<dbReference type="Gene3D" id="1.10.287.950">
    <property type="entry name" value="Methyl-accepting chemotaxis protein"/>
    <property type="match status" value="1"/>
</dbReference>
<dbReference type="SUPFAM" id="SSF58104">
    <property type="entry name" value="Methyl-accepting chemotaxis protein (MCP) signaling domain"/>
    <property type="match status" value="1"/>
</dbReference>
<dbReference type="RefSeq" id="WP_092063678.1">
    <property type="nucleotide sequence ID" value="NZ_FNIN01000002.1"/>
</dbReference>
<evidence type="ECO:0000256" key="4">
    <source>
        <dbReference type="ARBA" id="ARBA00022723"/>
    </source>
</evidence>
<dbReference type="Pfam" id="PF00015">
    <property type="entry name" value="MCPsignal"/>
    <property type="match status" value="1"/>
</dbReference>
<dbReference type="CDD" id="cd11386">
    <property type="entry name" value="MCP_signal"/>
    <property type="match status" value="1"/>
</dbReference>
<dbReference type="AlphaFoldDB" id="A0A1H0BUH6"/>
<keyword evidence="4" id="KW-0479">Metal-binding</keyword>
<dbReference type="InterPro" id="IPR000727">
    <property type="entry name" value="T_SNARE_dom"/>
</dbReference>
<keyword evidence="3" id="KW-0997">Cell inner membrane</keyword>
<comment type="subcellular location">
    <subcellularLocation>
        <location evidence="1">Cell inner membrane</location>
        <topology evidence="1">Multi-pass membrane protein</topology>
    </subcellularLocation>
</comment>
<dbReference type="OrthoDB" id="9789976at2"/>
<evidence type="ECO:0000313" key="13">
    <source>
        <dbReference type="Proteomes" id="UP000199602"/>
    </source>
</evidence>
<protein>
    <submittedName>
        <fullName evidence="12">Hemerythrin-like metal-binding domain protein</fullName>
    </submittedName>
</protein>
<dbReference type="SUPFAM" id="SSF47188">
    <property type="entry name" value="Hemerythrin-like"/>
    <property type="match status" value="1"/>
</dbReference>
<accession>A0A1H0BUH6</accession>
<keyword evidence="9" id="KW-1133">Transmembrane helix</keyword>
<keyword evidence="5" id="KW-0408">Iron</keyword>
<evidence type="ECO:0000256" key="7">
    <source>
        <dbReference type="PROSITE-ProRule" id="PRU00284"/>
    </source>
</evidence>
<dbReference type="CDD" id="cd12107">
    <property type="entry name" value="Hemerythrin"/>
    <property type="match status" value="1"/>
</dbReference>
<organism evidence="12 13">
    <name type="scientific">Desulfonauticus submarinus</name>
    <dbReference type="NCBI Taxonomy" id="206665"/>
    <lineage>
        <taxon>Bacteria</taxon>
        <taxon>Pseudomonadati</taxon>
        <taxon>Thermodesulfobacteriota</taxon>
        <taxon>Desulfovibrionia</taxon>
        <taxon>Desulfovibrionales</taxon>
        <taxon>Desulfonauticaceae</taxon>
        <taxon>Desulfonauticus</taxon>
    </lineage>
</organism>